<dbReference type="InterPro" id="IPR035992">
    <property type="entry name" value="Ricin_B-like_lectins"/>
</dbReference>
<dbReference type="Proteomes" id="UP000053989">
    <property type="component" value="Unassembled WGS sequence"/>
</dbReference>
<feature type="transmembrane region" description="Helical" evidence="1">
    <location>
        <begin position="162"/>
        <end position="184"/>
    </location>
</feature>
<dbReference type="AlphaFoldDB" id="A0A0C2Z3S2"/>
<proteinExistence type="predicted"/>
<evidence type="ECO:0000256" key="1">
    <source>
        <dbReference type="SAM" id="Phobius"/>
    </source>
</evidence>
<dbReference type="HOGENOM" id="CLU_1390960_0_0_1"/>
<gene>
    <name evidence="3" type="ORF">SCLCIDRAFT_237498</name>
</gene>
<dbReference type="InParanoid" id="A0A0C2Z3S2"/>
<dbReference type="InterPro" id="IPR000772">
    <property type="entry name" value="Ricin_B_lectin"/>
</dbReference>
<reference evidence="3 4" key="1">
    <citation type="submission" date="2014-04" db="EMBL/GenBank/DDBJ databases">
        <authorList>
            <consortium name="DOE Joint Genome Institute"/>
            <person name="Kuo A."/>
            <person name="Kohler A."/>
            <person name="Nagy L.G."/>
            <person name="Floudas D."/>
            <person name="Copeland A."/>
            <person name="Barry K.W."/>
            <person name="Cichocki N."/>
            <person name="Veneault-Fourrey C."/>
            <person name="LaButti K."/>
            <person name="Lindquist E.A."/>
            <person name="Lipzen A."/>
            <person name="Lundell T."/>
            <person name="Morin E."/>
            <person name="Murat C."/>
            <person name="Sun H."/>
            <person name="Tunlid A."/>
            <person name="Henrissat B."/>
            <person name="Grigoriev I.V."/>
            <person name="Hibbett D.S."/>
            <person name="Martin F."/>
            <person name="Nordberg H.P."/>
            <person name="Cantor M.N."/>
            <person name="Hua S.X."/>
        </authorList>
    </citation>
    <scope>NUCLEOTIDE SEQUENCE [LARGE SCALE GENOMIC DNA]</scope>
    <source>
        <strain evidence="3 4">Foug A</strain>
    </source>
</reference>
<sequence>MSQPAVENGVYNIKAYSGACLEFTSNQANLTLWNCDTSFEQQWEVQAMNGGAYSIQNVEYSTYISTSTPTEESSLVKQSSTPYGWSIRLNGTDQYVISPDNSYSLALNVLYGSTAQGTPVQLYMCCYDVNQTTIWDLFQFMPAPNSTSPSIVYQSGSTSTTLAIVFATLFGATAILCIGLLSWYKYIKPRRMNVAR</sequence>
<dbReference type="EMBL" id="KN822114">
    <property type="protein sequence ID" value="KIM56568.1"/>
    <property type="molecule type" value="Genomic_DNA"/>
</dbReference>
<evidence type="ECO:0000313" key="4">
    <source>
        <dbReference type="Proteomes" id="UP000053989"/>
    </source>
</evidence>
<feature type="domain" description="Ricin B lectin" evidence="2">
    <location>
        <begin position="41"/>
        <end position="123"/>
    </location>
</feature>
<dbReference type="Gene3D" id="2.80.10.50">
    <property type="match status" value="1"/>
</dbReference>
<accession>A0A0C2Z3S2</accession>
<evidence type="ECO:0000259" key="2">
    <source>
        <dbReference type="Pfam" id="PF14200"/>
    </source>
</evidence>
<keyword evidence="4" id="KW-1185">Reference proteome</keyword>
<reference evidence="4" key="2">
    <citation type="submission" date="2015-01" db="EMBL/GenBank/DDBJ databases">
        <title>Evolutionary Origins and Diversification of the Mycorrhizal Mutualists.</title>
        <authorList>
            <consortium name="DOE Joint Genome Institute"/>
            <consortium name="Mycorrhizal Genomics Consortium"/>
            <person name="Kohler A."/>
            <person name="Kuo A."/>
            <person name="Nagy L.G."/>
            <person name="Floudas D."/>
            <person name="Copeland A."/>
            <person name="Barry K.W."/>
            <person name="Cichocki N."/>
            <person name="Veneault-Fourrey C."/>
            <person name="LaButti K."/>
            <person name="Lindquist E.A."/>
            <person name="Lipzen A."/>
            <person name="Lundell T."/>
            <person name="Morin E."/>
            <person name="Murat C."/>
            <person name="Riley R."/>
            <person name="Ohm R."/>
            <person name="Sun H."/>
            <person name="Tunlid A."/>
            <person name="Henrissat B."/>
            <person name="Grigoriev I.V."/>
            <person name="Hibbett D.S."/>
            <person name="Martin F."/>
        </authorList>
    </citation>
    <scope>NUCLEOTIDE SEQUENCE [LARGE SCALE GENOMIC DNA]</scope>
    <source>
        <strain evidence="4">Foug A</strain>
    </source>
</reference>
<dbReference type="OrthoDB" id="10503168at2759"/>
<organism evidence="3 4">
    <name type="scientific">Scleroderma citrinum Foug A</name>
    <dbReference type="NCBI Taxonomy" id="1036808"/>
    <lineage>
        <taxon>Eukaryota</taxon>
        <taxon>Fungi</taxon>
        <taxon>Dikarya</taxon>
        <taxon>Basidiomycota</taxon>
        <taxon>Agaricomycotina</taxon>
        <taxon>Agaricomycetes</taxon>
        <taxon>Agaricomycetidae</taxon>
        <taxon>Boletales</taxon>
        <taxon>Sclerodermatineae</taxon>
        <taxon>Sclerodermataceae</taxon>
        <taxon>Scleroderma</taxon>
    </lineage>
</organism>
<keyword evidence="1" id="KW-1133">Transmembrane helix</keyword>
<name>A0A0C2Z3S2_9AGAM</name>
<evidence type="ECO:0000313" key="3">
    <source>
        <dbReference type="EMBL" id="KIM56568.1"/>
    </source>
</evidence>
<keyword evidence="1" id="KW-0472">Membrane</keyword>
<dbReference type="SUPFAM" id="SSF50370">
    <property type="entry name" value="Ricin B-like lectins"/>
    <property type="match status" value="1"/>
</dbReference>
<protein>
    <recommendedName>
        <fullName evidence="2">Ricin B lectin domain-containing protein</fullName>
    </recommendedName>
</protein>
<dbReference type="Pfam" id="PF14200">
    <property type="entry name" value="RicinB_lectin_2"/>
    <property type="match status" value="1"/>
</dbReference>
<dbReference type="PROSITE" id="PS50231">
    <property type="entry name" value="RICIN_B_LECTIN"/>
    <property type="match status" value="1"/>
</dbReference>
<keyword evidence="1" id="KW-0812">Transmembrane</keyword>